<dbReference type="EMBL" id="JAAYEE010000110">
    <property type="protein sequence ID" value="NLW35165.1"/>
    <property type="molecule type" value="Genomic_DNA"/>
</dbReference>
<sequence length="160" mass="16758">MDKSRAFLFALVGILAGVVLIFAGGCKRPEPAKIIMNIDGKAFSDASILIDGKPVGRLTQTVITSDRKIYIDGVFSANLPPASEPVDGDTYAGCADSIIVSAGDHTISLQAPDGESLQILAAVSPGFHLLTYSADEKMLKWDGEKVAAEPGAKVAVGRKK</sequence>
<accession>A0A971S0B4</accession>
<protein>
    <recommendedName>
        <fullName evidence="3">PEGA domain-containing protein</fullName>
    </recommendedName>
</protein>
<dbReference type="AlphaFoldDB" id="A0A971S0B4"/>
<gene>
    <name evidence="1" type="ORF">GXY80_06740</name>
</gene>
<proteinExistence type="predicted"/>
<organism evidence="1 2">
    <name type="scientific">Syntrophorhabdus aromaticivorans</name>
    <dbReference type="NCBI Taxonomy" id="328301"/>
    <lineage>
        <taxon>Bacteria</taxon>
        <taxon>Pseudomonadati</taxon>
        <taxon>Thermodesulfobacteriota</taxon>
        <taxon>Syntrophorhabdia</taxon>
        <taxon>Syntrophorhabdales</taxon>
        <taxon>Syntrophorhabdaceae</taxon>
        <taxon>Syntrophorhabdus</taxon>
    </lineage>
</organism>
<evidence type="ECO:0000313" key="1">
    <source>
        <dbReference type="EMBL" id="NLW35165.1"/>
    </source>
</evidence>
<dbReference type="PROSITE" id="PS51257">
    <property type="entry name" value="PROKAR_LIPOPROTEIN"/>
    <property type="match status" value="1"/>
</dbReference>
<reference evidence="1" key="2">
    <citation type="submission" date="2020-01" db="EMBL/GenBank/DDBJ databases">
        <authorList>
            <person name="Campanaro S."/>
        </authorList>
    </citation>
    <scope>NUCLEOTIDE SEQUENCE</scope>
    <source>
        <strain evidence="1">AS06rmzACSIP_7</strain>
    </source>
</reference>
<comment type="caution">
    <text evidence="1">The sequence shown here is derived from an EMBL/GenBank/DDBJ whole genome shotgun (WGS) entry which is preliminary data.</text>
</comment>
<reference evidence="1" key="1">
    <citation type="journal article" date="2020" name="Biotechnol. Biofuels">
        <title>New insights from the biogas microbiome by comprehensive genome-resolved metagenomics of nearly 1600 species originating from multiple anaerobic digesters.</title>
        <authorList>
            <person name="Campanaro S."/>
            <person name="Treu L."/>
            <person name="Rodriguez-R L.M."/>
            <person name="Kovalovszki A."/>
            <person name="Ziels R.M."/>
            <person name="Maus I."/>
            <person name="Zhu X."/>
            <person name="Kougias P.G."/>
            <person name="Basile A."/>
            <person name="Luo G."/>
            <person name="Schluter A."/>
            <person name="Konstantinidis K.T."/>
            <person name="Angelidaki I."/>
        </authorList>
    </citation>
    <scope>NUCLEOTIDE SEQUENCE</scope>
    <source>
        <strain evidence="1">AS06rmzACSIP_7</strain>
    </source>
</reference>
<dbReference type="Proteomes" id="UP000777265">
    <property type="component" value="Unassembled WGS sequence"/>
</dbReference>
<name>A0A971S0B4_9BACT</name>
<evidence type="ECO:0000313" key="2">
    <source>
        <dbReference type="Proteomes" id="UP000777265"/>
    </source>
</evidence>
<evidence type="ECO:0008006" key="3">
    <source>
        <dbReference type="Google" id="ProtNLM"/>
    </source>
</evidence>